<dbReference type="InterPro" id="IPR029063">
    <property type="entry name" value="SAM-dependent_MTases_sf"/>
</dbReference>
<evidence type="ECO:0000313" key="3">
    <source>
        <dbReference type="Proteomes" id="UP000267464"/>
    </source>
</evidence>
<reference evidence="2 3" key="2">
    <citation type="submission" date="2018-12" db="EMBL/GenBank/DDBJ databases">
        <title>Rhizobacter gummiphilus sp. nov., a rubber-degrading bacterium isolated from the soil of a botanical garden in Japan.</title>
        <authorList>
            <person name="Shunsuke S.S."/>
        </authorList>
    </citation>
    <scope>NUCLEOTIDE SEQUENCE [LARGE SCALE GENOMIC DNA]</scope>
    <source>
        <strain evidence="2 3">S-16</strain>
    </source>
</reference>
<keyword evidence="2" id="KW-0489">Methyltransferase</keyword>
<dbReference type="InterPro" id="IPR006342">
    <property type="entry name" value="FkbM_mtfrase"/>
</dbReference>
<dbReference type="SUPFAM" id="SSF53335">
    <property type="entry name" value="S-adenosyl-L-methionine-dependent methyltransferases"/>
    <property type="match status" value="1"/>
</dbReference>
<gene>
    <name evidence="2" type="ORF">DZC73_20515</name>
</gene>
<dbReference type="Gene3D" id="3.40.50.150">
    <property type="entry name" value="Vaccinia Virus protein VP39"/>
    <property type="match status" value="1"/>
</dbReference>
<dbReference type="GO" id="GO:0008168">
    <property type="term" value="F:methyltransferase activity"/>
    <property type="evidence" value="ECO:0007669"/>
    <property type="project" value="UniProtKB-KW"/>
</dbReference>
<protein>
    <submittedName>
        <fullName evidence="2">FkbM family methyltransferase</fullName>
    </submittedName>
</protein>
<feature type="domain" description="Methyltransferase FkbM" evidence="1">
    <location>
        <begin position="170"/>
        <end position="320"/>
    </location>
</feature>
<keyword evidence="2" id="KW-0808">Transferase</keyword>
<comment type="caution">
    <text evidence="2">The sequence shown here is derived from an EMBL/GenBank/DDBJ whole genome shotgun (WGS) entry which is preliminary data.</text>
</comment>
<reference evidence="2 3" key="1">
    <citation type="submission" date="2018-08" db="EMBL/GenBank/DDBJ databases">
        <authorList>
            <person name="Khan S.A."/>
            <person name="Jeon C.O."/>
            <person name="Chun B.H."/>
            <person name="Jeong S.E."/>
        </authorList>
    </citation>
    <scope>NUCLEOTIDE SEQUENCE [LARGE SCALE GENOMIC DNA]</scope>
    <source>
        <strain evidence="2 3">S-16</strain>
    </source>
</reference>
<evidence type="ECO:0000313" key="2">
    <source>
        <dbReference type="EMBL" id="RQP22691.1"/>
    </source>
</evidence>
<accession>A0A3N7HPM1</accession>
<organism evidence="2 3">
    <name type="scientific">Piscinibacter terrae</name>
    <dbReference type="NCBI Taxonomy" id="2496871"/>
    <lineage>
        <taxon>Bacteria</taxon>
        <taxon>Pseudomonadati</taxon>
        <taxon>Pseudomonadota</taxon>
        <taxon>Betaproteobacteria</taxon>
        <taxon>Burkholderiales</taxon>
        <taxon>Sphaerotilaceae</taxon>
        <taxon>Piscinibacter</taxon>
    </lineage>
</organism>
<dbReference type="GO" id="GO:0032259">
    <property type="term" value="P:methylation"/>
    <property type="evidence" value="ECO:0007669"/>
    <property type="project" value="UniProtKB-KW"/>
</dbReference>
<evidence type="ECO:0000259" key="1">
    <source>
        <dbReference type="Pfam" id="PF05050"/>
    </source>
</evidence>
<dbReference type="EMBL" id="QUSW01000006">
    <property type="protein sequence ID" value="RQP22691.1"/>
    <property type="molecule type" value="Genomic_DNA"/>
</dbReference>
<dbReference type="NCBIfam" id="TIGR01444">
    <property type="entry name" value="fkbM_fam"/>
    <property type="match status" value="1"/>
</dbReference>
<keyword evidence="3" id="KW-1185">Reference proteome</keyword>
<proteinExistence type="predicted"/>
<dbReference type="Pfam" id="PF05050">
    <property type="entry name" value="Methyltransf_21"/>
    <property type="match status" value="1"/>
</dbReference>
<name>A0A3N7HPM1_9BURK</name>
<sequence>MHLMLGRPGPQGFDRDQSDDDFVLAATASHPACHRAGAATYRQASSCGAMDMTPATLLESEPCAIDPAADRHPRMHRLAQAKAGEISSRGLMSFPTLSPADASRIEGVEAVLACAAEPIVIQLPRAALKVRFDPRLPAELLYYLAVADYEQSDLDLARDHVCPGERVMEIGAGIGVTGCALARASGVAPVLVEPNPVLWEYIEANFKANQLPVELVRAAAVPSTYGRQSVDFHTAENYWWSSLKNGSGMRQIEVPAVPFARLLAEHQPQVLAIDIEGAEDSLVEESVPDCVRKVLIEIHTPSLGSRSTCAVVAWLQAQAFQLVDLRAHTWVFKR</sequence>
<dbReference type="Proteomes" id="UP000267464">
    <property type="component" value="Unassembled WGS sequence"/>
</dbReference>
<dbReference type="AlphaFoldDB" id="A0A3N7HPM1"/>